<dbReference type="PRINTS" id="PR00719">
    <property type="entry name" value="LMWPTPASE"/>
</dbReference>
<keyword evidence="4" id="KW-0904">Protein phosphatase</keyword>
<dbReference type="SUPFAM" id="SSF52788">
    <property type="entry name" value="Phosphotyrosine protein phosphatases I"/>
    <property type="match status" value="1"/>
</dbReference>
<dbReference type="EMBL" id="QFAY01000011">
    <property type="protein sequence ID" value="MBP2620997.1"/>
    <property type="molecule type" value="Genomic_DNA"/>
</dbReference>
<comment type="catalytic activity">
    <reaction evidence="5">
        <text>O-phospho-L-tyrosyl-[protein] + H2O = L-tyrosyl-[protein] + phosphate</text>
        <dbReference type="Rhea" id="RHEA:10684"/>
        <dbReference type="Rhea" id="RHEA-COMP:10136"/>
        <dbReference type="Rhea" id="RHEA-COMP:20101"/>
        <dbReference type="ChEBI" id="CHEBI:15377"/>
        <dbReference type="ChEBI" id="CHEBI:43474"/>
        <dbReference type="ChEBI" id="CHEBI:46858"/>
        <dbReference type="ChEBI" id="CHEBI:61978"/>
        <dbReference type="EC" id="3.1.3.48"/>
    </reaction>
</comment>
<keyword evidence="3" id="KW-0378">Hydrolase</keyword>
<dbReference type="Pfam" id="PF01451">
    <property type="entry name" value="LMWPc"/>
    <property type="match status" value="1"/>
</dbReference>
<name>A0ABS5AWP5_9STRE</name>
<dbReference type="RefSeq" id="WP_128837557.1">
    <property type="nucleotide sequence ID" value="NZ_QFAY01000011.1"/>
</dbReference>
<evidence type="ECO:0000256" key="1">
    <source>
        <dbReference type="ARBA" id="ARBA00011063"/>
    </source>
</evidence>
<evidence type="ECO:0000313" key="7">
    <source>
        <dbReference type="EMBL" id="MBP2620997.1"/>
    </source>
</evidence>
<comment type="similarity">
    <text evidence="1">Belongs to the low molecular weight phosphotyrosine protein phosphatase family.</text>
</comment>
<dbReference type="CDD" id="cd16343">
    <property type="entry name" value="LMWPTP"/>
    <property type="match status" value="1"/>
</dbReference>
<dbReference type="PANTHER" id="PTHR11717:SF7">
    <property type="entry name" value="LOW MOLECULAR WEIGHT PHOSPHOTYROSINE PROTEIN PHOSPHATASE"/>
    <property type="match status" value="1"/>
</dbReference>
<accession>A0ABS5AWP5</accession>
<evidence type="ECO:0000256" key="5">
    <source>
        <dbReference type="ARBA" id="ARBA00051722"/>
    </source>
</evidence>
<evidence type="ECO:0000313" key="8">
    <source>
        <dbReference type="Proteomes" id="UP001519349"/>
    </source>
</evidence>
<dbReference type="InterPro" id="IPR050438">
    <property type="entry name" value="LMW_PTPase"/>
</dbReference>
<evidence type="ECO:0000256" key="3">
    <source>
        <dbReference type="ARBA" id="ARBA00022801"/>
    </source>
</evidence>
<evidence type="ECO:0000259" key="6">
    <source>
        <dbReference type="SMART" id="SM00226"/>
    </source>
</evidence>
<keyword evidence="8" id="KW-1185">Reference proteome</keyword>
<sequence>MKKIVFVCLGNICRSPMAEFVMKSLTDSLKIESRATSDWEHGNPIHQGTQAIFRKYGIAYDRGKTSQQISARDFADFDCIIGMDEANIRDLKRMAPAEYQDKICQFGESGVPDPWYTGDFDETYELVLAGCRQWLERLNG</sequence>
<comment type="caution">
    <text evidence="7">The sequence shown here is derived from an EMBL/GenBank/DDBJ whole genome shotgun (WGS) entry which is preliminary data.</text>
</comment>
<evidence type="ECO:0000256" key="4">
    <source>
        <dbReference type="ARBA" id="ARBA00022912"/>
    </source>
</evidence>
<protein>
    <recommendedName>
        <fullName evidence="2">protein-tyrosine-phosphatase</fullName>
        <ecNumber evidence="2">3.1.3.48</ecNumber>
    </recommendedName>
</protein>
<proteinExistence type="inferred from homology"/>
<feature type="domain" description="Phosphotyrosine protein phosphatase I" evidence="6">
    <location>
        <begin position="2"/>
        <end position="137"/>
    </location>
</feature>
<reference evidence="7 8" key="1">
    <citation type="submission" date="2018-05" db="EMBL/GenBank/DDBJ databases">
        <title>Draft genome sequence of Streptococcus panodentis CCUG 70867T.</title>
        <authorList>
            <person name="Salva-Serra F."/>
            <person name="Mendez V."/>
            <person name="Jaen-Luchoro D."/>
            <person name="Gonzales-Siles L."/>
            <person name="Karlsson R."/>
            <person name="Engstrom-Jakobsson H."/>
            <person name="Busquets A."/>
            <person name="Gomila M."/>
            <person name="Pineiro-Iglesias B."/>
            <person name="Bennasar-Figueras A."/>
            <person name="Seeger M."/>
            <person name="Moore E."/>
        </authorList>
    </citation>
    <scope>NUCLEOTIDE SEQUENCE [LARGE SCALE GENOMIC DNA]</scope>
    <source>
        <strain evidence="7 8">CCUG 70867</strain>
    </source>
</reference>
<dbReference type="SMART" id="SM00226">
    <property type="entry name" value="LMWPc"/>
    <property type="match status" value="1"/>
</dbReference>
<dbReference type="InterPro" id="IPR023485">
    <property type="entry name" value="Ptyr_pPase"/>
</dbReference>
<dbReference type="PANTHER" id="PTHR11717">
    <property type="entry name" value="LOW MOLECULAR WEIGHT PROTEIN TYROSINE PHOSPHATASE"/>
    <property type="match status" value="1"/>
</dbReference>
<organism evidence="7 8">
    <name type="scientific">Streptococcus panodentis</name>
    <dbReference type="NCBI Taxonomy" id="1581472"/>
    <lineage>
        <taxon>Bacteria</taxon>
        <taxon>Bacillati</taxon>
        <taxon>Bacillota</taxon>
        <taxon>Bacilli</taxon>
        <taxon>Lactobacillales</taxon>
        <taxon>Streptococcaceae</taxon>
        <taxon>Streptococcus</taxon>
    </lineage>
</organism>
<dbReference type="InterPro" id="IPR036196">
    <property type="entry name" value="Ptyr_pPase_sf"/>
</dbReference>
<gene>
    <name evidence="7" type="ORF">DHL47_06610</name>
</gene>
<dbReference type="Gene3D" id="3.40.50.2300">
    <property type="match status" value="1"/>
</dbReference>
<dbReference type="EC" id="3.1.3.48" evidence="2"/>
<evidence type="ECO:0000256" key="2">
    <source>
        <dbReference type="ARBA" id="ARBA00013064"/>
    </source>
</evidence>
<dbReference type="InterPro" id="IPR017867">
    <property type="entry name" value="Tyr_phospatase_low_mol_wt"/>
</dbReference>
<dbReference type="Proteomes" id="UP001519349">
    <property type="component" value="Unassembled WGS sequence"/>
</dbReference>